<comment type="caution">
    <text evidence="1">The sequence shown here is derived from an EMBL/GenBank/DDBJ whole genome shotgun (WGS) entry which is preliminary data.</text>
</comment>
<dbReference type="Proteomes" id="UP001519325">
    <property type="component" value="Unassembled WGS sequence"/>
</dbReference>
<protein>
    <submittedName>
        <fullName evidence="1">Uncharacterized protein</fullName>
    </submittedName>
</protein>
<sequence>MSVYPDDTRFALREGGMVLVTATEAVLRHPTRREKLTGLTDVQLRALRRLPQGPATISELARSTDDLEVAELIERLTDGGWLSVTVRVGYRDLYTLHPSGRPATRPSGVPWAATLSTYATLRRDSVSFLLEHPKAWCELRIHDPRLLALLDGPGAADSSVPIAIKTQFTEDLLWGGFFVGDPDTEDY</sequence>
<evidence type="ECO:0000313" key="2">
    <source>
        <dbReference type="Proteomes" id="UP001519325"/>
    </source>
</evidence>
<keyword evidence="2" id="KW-1185">Reference proteome</keyword>
<accession>A0ABS4Q8H4</accession>
<dbReference type="EMBL" id="JAGGMR010000001">
    <property type="protein sequence ID" value="MBP2187445.1"/>
    <property type="molecule type" value="Genomic_DNA"/>
</dbReference>
<dbReference type="RefSeq" id="WP_209884050.1">
    <property type="nucleotide sequence ID" value="NZ_JAGGMR010000001.1"/>
</dbReference>
<reference evidence="1 2" key="1">
    <citation type="submission" date="2021-03" db="EMBL/GenBank/DDBJ databases">
        <title>Sequencing the genomes of 1000 actinobacteria strains.</title>
        <authorList>
            <person name="Klenk H.-P."/>
        </authorList>
    </citation>
    <scope>NUCLEOTIDE SEQUENCE [LARGE SCALE GENOMIC DNA]</scope>
    <source>
        <strain evidence="1 2">DSM 45516</strain>
    </source>
</reference>
<name>A0ABS4Q8H4_9NOCA</name>
<gene>
    <name evidence="1" type="ORF">BJ987_000346</name>
</gene>
<evidence type="ECO:0000313" key="1">
    <source>
        <dbReference type="EMBL" id="MBP2187445.1"/>
    </source>
</evidence>
<organism evidence="1 2">
    <name type="scientific">Nocardia goodfellowii</name>
    <dbReference type="NCBI Taxonomy" id="882446"/>
    <lineage>
        <taxon>Bacteria</taxon>
        <taxon>Bacillati</taxon>
        <taxon>Actinomycetota</taxon>
        <taxon>Actinomycetes</taxon>
        <taxon>Mycobacteriales</taxon>
        <taxon>Nocardiaceae</taxon>
        <taxon>Nocardia</taxon>
    </lineage>
</organism>
<proteinExistence type="predicted"/>